<keyword evidence="1" id="KW-0812">Transmembrane</keyword>
<dbReference type="Pfam" id="PF26640">
    <property type="entry name" value="DUF8212"/>
    <property type="match status" value="1"/>
</dbReference>
<feature type="domain" description="DUF8212" evidence="3">
    <location>
        <begin position="351"/>
        <end position="443"/>
    </location>
</feature>
<dbReference type="InterPro" id="IPR058525">
    <property type="entry name" value="DUF8212"/>
</dbReference>
<evidence type="ECO:0000313" key="4">
    <source>
        <dbReference type="EMBL" id="KAF5338558.1"/>
    </source>
</evidence>
<dbReference type="PANTHER" id="PTHR10622:SF10">
    <property type="entry name" value="HET DOMAIN-CONTAINING PROTEIN"/>
    <property type="match status" value="1"/>
</dbReference>
<accession>A0A8H5CD30</accession>
<sequence>MNGNVPEVSSLIPTTTITTTFSLIIMSFFTITSMSKNQRKRLDIIVPSPDHLIYTHSNLSFDHSPRQQVLRVVRLVWLGLQFGENPFRERDFFGEGGEGQRVESWTEEVAGSPSPQTDTSQSTLDTSSVMRLLHTKDFTVKQFFNDIPRYVILSHTWEQDEVSFQDIQNLDVARSKAGWCKVENACARARRYRFDWIWIDSCCINKESSAELSEALNSMYQYYEDAAMCYVYLSDVSGEYHPGHQKSNFRDSRWFRRGWTLQELLAPEYVIFLDKGWEKIGTRWGLRGVVSAVTGIPVDVFEGRIIDEYSVAQRMSWAAFRETTRPEDQAYCLLGVFGVSMSPIYGEGGVKAFMRLQQEIIRISDDRSIFAWFASPPTKEELDKRRRQLTWKAETRGLLARSPYEFRMSGDVQASNVGLIGSKSSYSFNNNGLHIHLPFIPIPSNSEHFGEPIFLAHLLCQSTRGGSHLTIYLQKTSGHQYVRCHPDEIFLTSSPPPMDDVRELTVTERLVTGRRVRASNTSGSISQYEIELLRSAWDFHQEKAIGSNVNSRIGEHTVALYLDRWKYGALEYLSQKTGDSFCIARENRRPSLSTRYRSIEASIPGDTLLGELDSGNYIMITSEKRGDFSEKIDVGYLAKDDPEIRLWTGPLRLPDLGVIVPPMLSIGSYEHLELQGIFPPDPFGRITQDMAYATVFRPHPDDPKECSHPMFRLLTYRWLDLVVHVAFGLQGSSVWTDLVVQESSSHKTSECVWKSYLDSGSRAGKRLKGEGFAKTKFSDYELVTAEIKRTENLQLGDYSLRLYSY</sequence>
<keyword evidence="1" id="KW-1133">Transmembrane helix</keyword>
<evidence type="ECO:0000259" key="3">
    <source>
        <dbReference type="Pfam" id="PF26640"/>
    </source>
</evidence>
<evidence type="ECO:0000256" key="1">
    <source>
        <dbReference type="SAM" id="Phobius"/>
    </source>
</evidence>
<keyword evidence="1" id="KW-0472">Membrane</keyword>
<keyword evidence="5" id="KW-1185">Reference proteome</keyword>
<dbReference type="AlphaFoldDB" id="A0A8H5CD30"/>
<comment type="caution">
    <text evidence="4">The sequence shown here is derived from an EMBL/GenBank/DDBJ whole genome shotgun (WGS) entry which is preliminary data.</text>
</comment>
<name>A0A8H5CD30_9AGAR</name>
<evidence type="ECO:0000259" key="2">
    <source>
        <dbReference type="Pfam" id="PF06985"/>
    </source>
</evidence>
<protein>
    <recommendedName>
        <fullName evidence="6">HET-domain-containing protein</fullName>
    </recommendedName>
</protein>
<dbReference type="Pfam" id="PF06985">
    <property type="entry name" value="HET"/>
    <property type="match status" value="1"/>
</dbReference>
<feature type="domain" description="Heterokaryon incompatibility" evidence="2">
    <location>
        <begin position="150"/>
        <end position="240"/>
    </location>
</feature>
<organism evidence="4 5">
    <name type="scientific">Tetrapyrgos nigripes</name>
    <dbReference type="NCBI Taxonomy" id="182062"/>
    <lineage>
        <taxon>Eukaryota</taxon>
        <taxon>Fungi</taxon>
        <taxon>Dikarya</taxon>
        <taxon>Basidiomycota</taxon>
        <taxon>Agaricomycotina</taxon>
        <taxon>Agaricomycetes</taxon>
        <taxon>Agaricomycetidae</taxon>
        <taxon>Agaricales</taxon>
        <taxon>Marasmiineae</taxon>
        <taxon>Marasmiaceae</taxon>
        <taxon>Tetrapyrgos</taxon>
    </lineage>
</organism>
<proteinExistence type="predicted"/>
<evidence type="ECO:0008006" key="6">
    <source>
        <dbReference type="Google" id="ProtNLM"/>
    </source>
</evidence>
<dbReference type="PANTHER" id="PTHR10622">
    <property type="entry name" value="HET DOMAIN-CONTAINING PROTEIN"/>
    <property type="match status" value="1"/>
</dbReference>
<dbReference type="InterPro" id="IPR010730">
    <property type="entry name" value="HET"/>
</dbReference>
<reference evidence="4 5" key="1">
    <citation type="journal article" date="2020" name="ISME J.">
        <title>Uncovering the hidden diversity of litter-decomposition mechanisms in mushroom-forming fungi.</title>
        <authorList>
            <person name="Floudas D."/>
            <person name="Bentzer J."/>
            <person name="Ahren D."/>
            <person name="Johansson T."/>
            <person name="Persson P."/>
            <person name="Tunlid A."/>
        </authorList>
    </citation>
    <scope>NUCLEOTIDE SEQUENCE [LARGE SCALE GENOMIC DNA]</scope>
    <source>
        <strain evidence="4 5">CBS 291.85</strain>
    </source>
</reference>
<gene>
    <name evidence="4" type="ORF">D9758_016532</name>
</gene>
<evidence type="ECO:0000313" key="5">
    <source>
        <dbReference type="Proteomes" id="UP000559256"/>
    </source>
</evidence>
<feature type="transmembrane region" description="Helical" evidence="1">
    <location>
        <begin position="12"/>
        <end position="31"/>
    </location>
</feature>
<dbReference type="EMBL" id="JAACJM010000195">
    <property type="protein sequence ID" value="KAF5338558.1"/>
    <property type="molecule type" value="Genomic_DNA"/>
</dbReference>
<dbReference type="Proteomes" id="UP000559256">
    <property type="component" value="Unassembled WGS sequence"/>
</dbReference>